<dbReference type="PANTHER" id="PTHR43394:SF1">
    <property type="entry name" value="ATP-BINDING CASSETTE SUB-FAMILY B MEMBER 10, MITOCHONDRIAL"/>
    <property type="match status" value="1"/>
</dbReference>
<dbReference type="SUPFAM" id="SSF52540">
    <property type="entry name" value="P-loop containing nucleoside triphosphate hydrolases"/>
    <property type="match status" value="1"/>
</dbReference>
<sequence length="95" mass="9970">MDGRAGGLDARVGDRGGLVSGGQAQRIALARALLADFPVLVLDEPTADVDADQARAVLRDVLTAARDRGRGVLLLTHTEVPGDLVDRTIELLPMS</sequence>
<gene>
    <name evidence="2" type="primary">msbA_2</name>
    <name evidence="2" type="ORF">CMMCAS07_20260</name>
</gene>
<dbReference type="EMBL" id="MDHH01000010">
    <property type="protein sequence ID" value="OUD99810.1"/>
    <property type="molecule type" value="Genomic_DNA"/>
</dbReference>
<reference evidence="2 3" key="1">
    <citation type="submission" date="2016-08" db="EMBL/GenBank/DDBJ databases">
        <title>Genome sequence of Clavibacter michiganensis subsp. michiganensis strain CASJ007.</title>
        <authorList>
            <person name="Thapa S.P."/>
            <person name="Coaker G."/>
        </authorList>
    </citation>
    <scope>NUCLEOTIDE SEQUENCE [LARGE SCALE GENOMIC DNA]</scope>
    <source>
        <strain evidence="2">CASJ007</strain>
    </source>
</reference>
<organism evidence="2 3">
    <name type="scientific">Clavibacter michiganensis subsp. michiganensis</name>
    <dbReference type="NCBI Taxonomy" id="33013"/>
    <lineage>
        <taxon>Bacteria</taxon>
        <taxon>Bacillati</taxon>
        <taxon>Actinomycetota</taxon>
        <taxon>Actinomycetes</taxon>
        <taxon>Micrococcales</taxon>
        <taxon>Microbacteriaceae</taxon>
        <taxon>Clavibacter</taxon>
    </lineage>
</organism>
<dbReference type="Pfam" id="PF00005">
    <property type="entry name" value="ABC_tran"/>
    <property type="match status" value="1"/>
</dbReference>
<keyword evidence="2" id="KW-0067">ATP-binding</keyword>
<dbReference type="GO" id="GO:0016887">
    <property type="term" value="F:ATP hydrolysis activity"/>
    <property type="evidence" value="ECO:0007669"/>
    <property type="project" value="InterPro"/>
</dbReference>
<dbReference type="InterPro" id="IPR027417">
    <property type="entry name" value="P-loop_NTPase"/>
</dbReference>
<dbReference type="GO" id="GO:0005524">
    <property type="term" value="F:ATP binding"/>
    <property type="evidence" value="ECO:0007669"/>
    <property type="project" value="UniProtKB-KW"/>
</dbReference>
<dbReference type="Gene3D" id="3.40.50.300">
    <property type="entry name" value="P-loop containing nucleotide triphosphate hydrolases"/>
    <property type="match status" value="1"/>
</dbReference>
<evidence type="ECO:0000313" key="2">
    <source>
        <dbReference type="EMBL" id="OUD99810.1"/>
    </source>
</evidence>
<dbReference type="InterPro" id="IPR003439">
    <property type="entry name" value="ABC_transporter-like_ATP-bd"/>
</dbReference>
<evidence type="ECO:0000313" key="3">
    <source>
        <dbReference type="Proteomes" id="UP000195062"/>
    </source>
</evidence>
<protein>
    <submittedName>
        <fullName evidence="2">Lipid A export ATP-binding/permease protein MsbA</fullName>
    </submittedName>
</protein>
<evidence type="ECO:0000259" key="1">
    <source>
        <dbReference type="Pfam" id="PF00005"/>
    </source>
</evidence>
<accession>A0A251XCD7</accession>
<comment type="caution">
    <text evidence="2">The sequence shown here is derived from an EMBL/GenBank/DDBJ whole genome shotgun (WGS) entry which is preliminary data.</text>
</comment>
<name>A0A251XCD7_CLAMM</name>
<proteinExistence type="predicted"/>
<dbReference type="Proteomes" id="UP000195062">
    <property type="component" value="Unassembled WGS sequence"/>
</dbReference>
<dbReference type="PANTHER" id="PTHR43394">
    <property type="entry name" value="ATP-DEPENDENT PERMEASE MDL1, MITOCHONDRIAL"/>
    <property type="match status" value="1"/>
</dbReference>
<keyword evidence="2" id="KW-0547">Nucleotide-binding</keyword>
<feature type="domain" description="ABC transporter" evidence="1">
    <location>
        <begin position="9"/>
        <end position="47"/>
    </location>
</feature>
<dbReference type="GO" id="GO:0015421">
    <property type="term" value="F:ABC-type oligopeptide transporter activity"/>
    <property type="evidence" value="ECO:0007669"/>
    <property type="project" value="TreeGrafter"/>
</dbReference>
<keyword evidence="3" id="KW-1185">Reference proteome</keyword>
<dbReference type="AlphaFoldDB" id="A0A251XCD7"/>
<dbReference type="InterPro" id="IPR039421">
    <property type="entry name" value="Type_1_exporter"/>
</dbReference>